<proteinExistence type="predicted"/>
<dbReference type="GO" id="GO:0005506">
    <property type="term" value="F:iron ion binding"/>
    <property type="evidence" value="ECO:0007669"/>
    <property type="project" value="InterPro"/>
</dbReference>
<keyword evidence="2" id="KW-0560">Oxidoreductase</keyword>
<dbReference type="PANTHER" id="PTHR24299">
    <property type="entry name" value="CYTOCHROME P450 FAMILY 1"/>
    <property type="match status" value="1"/>
</dbReference>
<dbReference type="EMBL" id="WHWC01000004">
    <property type="protein sequence ID" value="KAG8384442.1"/>
    <property type="molecule type" value="Genomic_DNA"/>
</dbReference>
<name>A0AAV6XWA5_9LAMI</name>
<evidence type="ECO:0008006" key="5">
    <source>
        <dbReference type="Google" id="ProtNLM"/>
    </source>
</evidence>
<dbReference type="PRINTS" id="PR00463">
    <property type="entry name" value="EP450I"/>
</dbReference>
<dbReference type="Pfam" id="PF00067">
    <property type="entry name" value="p450"/>
    <property type="match status" value="1"/>
</dbReference>
<keyword evidence="4" id="KW-1185">Reference proteome</keyword>
<evidence type="ECO:0000256" key="2">
    <source>
        <dbReference type="ARBA" id="ARBA00023002"/>
    </source>
</evidence>
<dbReference type="SUPFAM" id="SSF48264">
    <property type="entry name" value="Cytochrome P450"/>
    <property type="match status" value="1"/>
</dbReference>
<dbReference type="PANTHER" id="PTHR24299:SF59">
    <property type="entry name" value="CYTOCHROME P450 SUPERFAMILY PROTEIN"/>
    <property type="match status" value="1"/>
</dbReference>
<dbReference type="GO" id="GO:0016705">
    <property type="term" value="F:oxidoreductase activity, acting on paired donors, with incorporation or reduction of molecular oxygen"/>
    <property type="evidence" value="ECO:0007669"/>
    <property type="project" value="InterPro"/>
</dbReference>
<comment type="caution">
    <text evidence="3">The sequence shown here is derived from an EMBL/GenBank/DDBJ whole genome shotgun (WGS) entry which is preliminary data.</text>
</comment>
<dbReference type="InterPro" id="IPR001128">
    <property type="entry name" value="Cyt_P450"/>
</dbReference>
<dbReference type="Gene3D" id="1.10.630.10">
    <property type="entry name" value="Cytochrome P450"/>
    <property type="match status" value="1"/>
</dbReference>
<protein>
    <recommendedName>
        <fullName evidence="5">Cytochrome P450 76AD1-like protein</fullName>
    </recommendedName>
</protein>
<comment type="subcellular location">
    <subcellularLocation>
        <location evidence="1">Membrane</location>
        <topology evidence="1">Single-pass membrane protein</topology>
    </subcellularLocation>
</comment>
<sequence>MDFLTTTLGLLFTITLIYSLQLLSTRGKKLPPGPTPLPIIGNLLLLGDQPHKSLAELAKIYGPLMSLRLGQRSTVVISSSAMAKEVLQKQDLAFSSRNIQDSFHAKNHFKYSVVLLPVASRWRSLRKIMNLNIFSGTRLDAKQELRCRKVQELVDYCRESSQSGVAVDVGRAAFMTTLNLLSNTIFSRDLTDRFSDSAKEFKDMVRDIMTEHGKPNLADYFPLLNKVDPQGIRRRTTVHLGKLIELFSGLISERLEKRNSTDDEDNDVLDALLRASQESPEEIDRTHIEHLFLVST</sequence>
<organism evidence="3 4">
    <name type="scientific">Buddleja alternifolia</name>
    <dbReference type="NCBI Taxonomy" id="168488"/>
    <lineage>
        <taxon>Eukaryota</taxon>
        <taxon>Viridiplantae</taxon>
        <taxon>Streptophyta</taxon>
        <taxon>Embryophyta</taxon>
        <taxon>Tracheophyta</taxon>
        <taxon>Spermatophyta</taxon>
        <taxon>Magnoliopsida</taxon>
        <taxon>eudicotyledons</taxon>
        <taxon>Gunneridae</taxon>
        <taxon>Pentapetalae</taxon>
        <taxon>asterids</taxon>
        <taxon>lamiids</taxon>
        <taxon>Lamiales</taxon>
        <taxon>Scrophulariaceae</taxon>
        <taxon>Buddlejeae</taxon>
        <taxon>Buddleja</taxon>
    </lineage>
</organism>
<evidence type="ECO:0000313" key="4">
    <source>
        <dbReference type="Proteomes" id="UP000826271"/>
    </source>
</evidence>
<dbReference type="GO" id="GO:0016020">
    <property type="term" value="C:membrane"/>
    <property type="evidence" value="ECO:0007669"/>
    <property type="project" value="UniProtKB-SubCell"/>
</dbReference>
<dbReference type="GO" id="GO:0020037">
    <property type="term" value="F:heme binding"/>
    <property type="evidence" value="ECO:0007669"/>
    <property type="project" value="InterPro"/>
</dbReference>
<dbReference type="Proteomes" id="UP000826271">
    <property type="component" value="Unassembled WGS sequence"/>
</dbReference>
<dbReference type="AlphaFoldDB" id="A0AAV6XWA5"/>
<evidence type="ECO:0000256" key="1">
    <source>
        <dbReference type="ARBA" id="ARBA00004167"/>
    </source>
</evidence>
<reference evidence="3" key="1">
    <citation type="submission" date="2019-10" db="EMBL/GenBank/DDBJ databases">
        <authorList>
            <person name="Zhang R."/>
            <person name="Pan Y."/>
            <person name="Wang J."/>
            <person name="Ma R."/>
            <person name="Yu S."/>
        </authorList>
    </citation>
    <scope>NUCLEOTIDE SEQUENCE</scope>
    <source>
        <strain evidence="3">LA-IB0</strain>
        <tissue evidence="3">Leaf</tissue>
    </source>
</reference>
<evidence type="ECO:0000313" key="3">
    <source>
        <dbReference type="EMBL" id="KAG8384442.1"/>
    </source>
</evidence>
<dbReference type="InterPro" id="IPR002401">
    <property type="entry name" value="Cyt_P450_E_grp-I"/>
</dbReference>
<dbReference type="GO" id="GO:0004497">
    <property type="term" value="F:monooxygenase activity"/>
    <property type="evidence" value="ECO:0007669"/>
    <property type="project" value="InterPro"/>
</dbReference>
<accession>A0AAV6XWA5</accession>
<gene>
    <name evidence="3" type="ORF">BUALT_Bualt04G0118300</name>
</gene>
<dbReference type="InterPro" id="IPR036396">
    <property type="entry name" value="Cyt_P450_sf"/>
</dbReference>